<dbReference type="GO" id="GO:0000445">
    <property type="term" value="C:THO complex part of transcription export complex"/>
    <property type="evidence" value="ECO:0007669"/>
    <property type="project" value="TreeGrafter"/>
</dbReference>
<proteinExistence type="inferred from homology"/>
<dbReference type="GO" id="GO:0006406">
    <property type="term" value="P:mRNA export from nucleus"/>
    <property type="evidence" value="ECO:0007669"/>
    <property type="project" value="TreeGrafter"/>
</dbReference>
<evidence type="ECO:0000256" key="1">
    <source>
        <dbReference type="ARBA" id="ARBA00004123"/>
    </source>
</evidence>
<comment type="similarity">
    <text evidence="2">Belongs to the THOC5 family.</text>
</comment>
<evidence type="ECO:0000256" key="2">
    <source>
        <dbReference type="ARBA" id="ARBA00008044"/>
    </source>
</evidence>
<gene>
    <name evidence="5" type="ORF">CM83_74222</name>
</gene>
<sequence length="688" mass="78557">MAKEGDAVVPKKRKPESAETSNGGSEVKQPKTNVDEKKSNSAGIYQRVTAFEEKEALTRDSTTDLEQYRLLCKEFSDHICKISDLMTTKPDGWAEEVKERRIEVGLLTVYMKKLNRVEKIRNKNSRENVTKKRQQVDVSQLQLQNLMCEIQHLSREVDKCLCFKSKPLGVDLVPVEEFFAEAPETISRPETTKSDDHQLLLARLEWELFQRKELSILCSKLDEKKKSLSSQINKKQCDLDGLAPLIKEVLTVTKPLQDKLGYTACSALKSDKASFLPHCLYFLYIQASAYRDASDENIAIEINGNEDLAREVMKQQTYSGNKESISSGDESDCVEVERAPKREVFDKFEKKRERLLEKHPLTVTIKLTFKDESYLSLEFCYLLKLNIMTVMPSLNLANSQLKGSEAGECLQNRNVLSQLYAGDDGTESPNVSNHYQLNEVGLASLDTQKLGFPYVWVQKIGGLDFTSAIDGTVEPKMETSKASIPDVIKVIKRRVRCRIALIKQIISLENKNVIGPPAMKSVKLTSSIKSWKSISWEEFREHPASAHLDEASVSPHDMVYHALIVRGKVKLIVLTVVKCDYPMVPPIYALQIEWNDKVLNGSNSDRVVDMEREVNVYWKELTEDPTWSATLILYQVHRLITMFDIFLECNDASRFSAEKKTFLHPHKGRRRQHPYKYIQMGEGIFVQR</sequence>
<comment type="subcellular location">
    <subcellularLocation>
        <location evidence="1">Nucleus</location>
    </subcellularLocation>
</comment>
<name>A0A0A9Z9M7_LYGHE</name>
<reference evidence="5" key="2">
    <citation type="submission" date="2014-07" db="EMBL/GenBank/DDBJ databases">
        <authorList>
            <person name="Hull J."/>
        </authorList>
    </citation>
    <scope>NUCLEOTIDE SEQUENCE</scope>
</reference>
<evidence type="ECO:0000256" key="4">
    <source>
        <dbReference type="SAM" id="MobiDB-lite"/>
    </source>
</evidence>
<dbReference type="GO" id="GO:0003729">
    <property type="term" value="F:mRNA binding"/>
    <property type="evidence" value="ECO:0007669"/>
    <property type="project" value="TreeGrafter"/>
</dbReference>
<dbReference type="PANTHER" id="PTHR13375">
    <property type="entry name" value="FMS INTERACTING PROTEIN"/>
    <property type="match status" value="1"/>
</dbReference>
<reference evidence="6" key="3">
    <citation type="submission" date="2014-09" db="EMBL/GenBank/DDBJ databases">
        <authorList>
            <person name="Magalhaes I.L.F."/>
            <person name="Oliveira U."/>
            <person name="Santos F.R."/>
            <person name="Vidigal T.H.D.A."/>
            <person name="Brescovit A.D."/>
            <person name="Santos A.J."/>
        </authorList>
    </citation>
    <scope>NUCLEOTIDE SEQUENCE</scope>
</reference>
<dbReference type="EMBL" id="GBHO01001617">
    <property type="protein sequence ID" value="JAG41987.1"/>
    <property type="molecule type" value="Transcribed_RNA"/>
</dbReference>
<accession>A0A0A9Z9M7</accession>
<keyword evidence="3" id="KW-0539">Nucleus</keyword>
<evidence type="ECO:0000256" key="3">
    <source>
        <dbReference type="ARBA" id="ARBA00023242"/>
    </source>
</evidence>
<evidence type="ECO:0000313" key="6">
    <source>
        <dbReference type="EMBL" id="JAG52698.1"/>
    </source>
</evidence>
<dbReference type="Pfam" id="PF09766">
    <property type="entry name" value="FmiP_Thoc5"/>
    <property type="match status" value="1"/>
</dbReference>
<evidence type="ECO:0000313" key="5">
    <source>
        <dbReference type="EMBL" id="JAG41987.1"/>
    </source>
</evidence>
<reference evidence="5" key="1">
    <citation type="journal article" date="2014" name="PLoS ONE">
        <title>Transcriptome-Based Identification of ABC Transporters in the Western Tarnished Plant Bug Lygus hesperus.</title>
        <authorList>
            <person name="Hull J.J."/>
            <person name="Chaney K."/>
            <person name="Geib S.M."/>
            <person name="Fabrick J.A."/>
            <person name="Brent C.S."/>
            <person name="Walsh D."/>
            <person name="Lavine L.C."/>
        </authorList>
    </citation>
    <scope>NUCLEOTIDE SEQUENCE</scope>
</reference>
<dbReference type="InterPro" id="IPR019163">
    <property type="entry name" value="THO_Thoc5"/>
</dbReference>
<feature type="region of interest" description="Disordered" evidence="4">
    <location>
        <begin position="1"/>
        <end position="40"/>
    </location>
</feature>
<dbReference type="PANTHER" id="PTHR13375:SF3">
    <property type="entry name" value="THO COMPLEX SUBUNIT 5 HOMOLOG"/>
    <property type="match status" value="1"/>
</dbReference>
<evidence type="ECO:0008006" key="7">
    <source>
        <dbReference type="Google" id="ProtNLM"/>
    </source>
</evidence>
<dbReference type="EMBL" id="GBRD01013128">
    <property type="protein sequence ID" value="JAG52698.1"/>
    <property type="molecule type" value="Transcribed_RNA"/>
</dbReference>
<organism evidence="5">
    <name type="scientific">Lygus hesperus</name>
    <name type="common">Western plant bug</name>
    <dbReference type="NCBI Taxonomy" id="30085"/>
    <lineage>
        <taxon>Eukaryota</taxon>
        <taxon>Metazoa</taxon>
        <taxon>Ecdysozoa</taxon>
        <taxon>Arthropoda</taxon>
        <taxon>Hexapoda</taxon>
        <taxon>Insecta</taxon>
        <taxon>Pterygota</taxon>
        <taxon>Neoptera</taxon>
        <taxon>Paraneoptera</taxon>
        <taxon>Hemiptera</taxon>
        <taxon>Heteroptera</taxon>
        <taxon>Panheteroptera</taxon>
        <taxon>Cimicomorpha</taxon>
        <taxon>Miridae</taxon>
        <taxon>Mirini</taxon>
        <taxon>Lygus</taxon>
    </lineage>
</organism>
<protein>
    <recommendedName>
        <fullName evidence="7">THO complex subunit 5</fullName>
    </recommendedName>
</protein>
<dbReference type="AlphaFoldDB" id="A0A0A9Z9M7"/>